<dbReference type="Ensembl" id="ENSABRT00000010680.1">
    <property type="protein sequence ID" value="ENSABRP00000007392.1"/>
    <property type="gene ID" value="ENSABRG00000006800.1"/>
</dbReference>
<evidence type="ECO:0000256" key="4">
    <source>
        <dbReference type="ARBA" id="ARBA00022741"/>
    </source>
</evidence>
<evidence type="ECO:0000256" key="8">
    <source>
        <dbReference type="RuleBase" id="RU004011"/>
    </source>
</evidence>
<dbReference type="HAMAP" id="MF_00451">
    <property type="entry name" value="NDP_kinase"/>
    <property type="match status" value="1"/>
</dbReference>
<organism evidence="12 13">
    <name type="scientific">Anser brachyrhynchus</name>
    <name type="common">Pink-footed goose</name>
    <dbReference type="NCBI Taxonomy" id="132585"/>
    <lineage>
        <taxon>Eukaryota</taxon>
        <taxon>Metazoa</taxon>
        <taxon>Chordata</taxon>
        <taxon>Craniata</taxon>
        <taxon>Vertebrata</taxon>
        <taxon>Euteleostomi</taxon>
        <taxon>Archelosauria</taxon>
        <taxon>Archosauria</taxon>
        <taxon>Dinosauria</taxon>
        <taxon>Saurischia</taxon>
        <taxon>Theropoda</taxon>
        <taxon>Coelurosauria</taxon>
        <taxon>Aves</taxon>
        <taxon>Neognathae</taxon>
        <taxon>Galloanserae</taxon>
        <taxon>Anseriformes</taxon>
        <taxon>Anatidae</taxon>
        <taxon>Anserinae</taxon>
        <taxon>Anser</taxon>
    </lineage>
</organism>
<evidence type="ECO:0000259" key="11">
    <source>
        <dbReference type="SMART" id="SM00562"/>
    </source>
</evidence>
<evidence type="ECO:0000313" key="12">
    <source>
        <dbReference type="Ensembl" id="ENSABRP00000007392.1"/>
    </source>
</evidence>
<feature type="binding site" evidence="7">
    <location>
        <position position="229"/>
    </location>
    <ligand>
        <name>ATP</name>
        <dbReference type="ChEBI" id="CHEBI:30616"/>
    </ligand>
</feature>
<feature type="domain" description="Nucleoside diphosphate kinase-like" evidence="11">
    <location>
        <begin position="139"/>
        <end position="276"/>
    </location>
</feature>
<evidence type="ECO:0000256" key="6">
    <source>
        <dbReference type="ARBA" id="ARBA00022840"/>
    </source>
</evidence>
<feature type="binding site" evidence="7">
    <location>
        <position position="223"/>
    </location>
    <ligand>
        <name>ATP</name>
        <dbReference type="ChEBI" id="CHEBI:30616"/>
    </ligand>
</feature>
<dbReference type="SUPFAM" id="SSF54919">
    <property type="entry name" value="Nucleoside diphosphate kinase, NDK"/>
    <property type="match status" value="1"/>
</dbReference>
<feature type="binding site" evidence="7">
    <location>
        <position position="240"/>
    </location>
    <ligand>
        <name>ATP</name>
        <dbReference type="ChEBI" id="CHEBI:30616"/>
    </ligand>
</feature>
<feature type="region of interest" description="Disordered" evidence="10">
    <location>
        <begin position="1"/>
        <end position="124"/>
    </location>
</feature>
<dbReference type="PANTHER" id="PTHR11349">
    <property type="entry name" value="NUCLEOSIDE DIPHOSPHATE KINASE"/>
    <property type="match status" value="1"/>
</dbReference>
<dbReference type="Pfam" id="PF00334">
    <property type="entry name" value="NDK"/>
    <property type="match status" value="1"/>
</dbReference>
<keyword evidence="5 9" id="KW-0418">Kinase</keyword>
<keyword evidence="3 9" id="KW-0808">Transferase</keyword>
<feature type="compositionally biased region" description="Low complexity" evidence="10">
    <location>
        <begin position="76"/>
        <end position="87"/>
    </location>
</feature>
<dbReference type="CDD" id="cd04413">
    <property type="entry name" value="NDPk_I"/>
    <property type="match status" value="1"/>
</dbReference>
<dbReference type="EC" id="2.7.4.6" evidence="9"/>
<name>A0A8B9BPI3_9AVES</name>
<proteinExistence type="inferred from homology"/>
<feature type="compositionally biased region" description="Gly residues" evidence="10">
    <location>
        <begin position="10"/>
        <end position="21"/>
    </location>
</feature>
<dbReference type="FunFam" id="3.30.70.141:FF:000039">
    <property type="entry name" value="Nucleoside diphosphate kinase B"/>
    <property type="match status" value="1"/>
</dbReference>
<comment type="similarity">
    <text evidence="2 7 8">Belongs to the NDK family.</text>
</comment>
<dbReference type="PROSITE" id="PS51374">
    <property type="entry name" value="NDPK_LIKE"/>
    <property type="match status" value="1"/>
</dbReference>
<dbReference type="InterPro" id="IPR034907">
    <property type="entry name" value="NDK-like_dom"/>
</dbReference>
<dbReference type="InterPro" id="IPR023005">
    <property type="entry name" value="Nucleoside_diP_kinase_AS"/>
</dbReference>
<dbReference type="PROSITE" id="PS00469">
    <property type="entry name" value="NDPK"/>
    <property type="match status" value="1"/>
</dbReference>
<dbReference type="Proteomes" id="UP000694426">
    <property type="component" value="Unplaced"/>
</dbReference>
<dbReference type="GO" id="GO:0004550">
    <property type="term" value="F:nucleoside diphosphate kinase activity"/>
    <property type="evidence" value="ECO:0007669"/>
    <property type="project" value="UniProtKB-EC"/>
</dbReference>
<dbReference type="GO" id="GO:0006241">
    <property type="term" value="P:CTP biosynthetic process"/>
    <property type="evidence" value="ECO:0007669"/>
    <property type="project" value="InterPro"/>
</dbReference>
<feature type="active site" description="Pros-phosphohistidine intermediate" evidence="7">
    <location>
        <position position="253"/>
    </location>
</feature>
<accession>A0A8B9BPI3</accession>
<evidence type="ECO:0000256" key="2">
    <source>
        <dbReference type="ARBA" id="ARBA00008142"/>
    </source>
</evidence>
<dbReference type="Gene3D" id="3.30.70.141">
    <property type="entry name" value="Nucleoside diphosphate kinase-like domain"/>
    <property type="match status" value="1"/>
</dbReference>
<gene>
    <name evidence="12" type="primary">NME2</name>
</gene>
<dbReference type="GO" id="GO:0006228">
    <property type="term" value="P:UTP biosynthetic process"/>
    <property type="evidence" value="ECO:0007669"/>
    <property type="project" value="InterPro"/>
</dbReference>
<evidence type="ECO:0000256" key="1">
    <source>
        <dbReference type="ARBA" id="ARBA00001946"/>
    </source>
</evidence>
<feature type="binding site" evidence="7">
    <location>
        <position position="195"/>
    </location>
    <ligand>
        <name>ATP</name>
        <dbReference type="ChEBI" id="CHEBI:30616"/>
    </ligand>
</feature>
<feature type="binding site" evidence="7">
    <location>
        <position position="147"/>
    </location>
    <ligand>
        <name>ATP</name>
        <dbReference type="ChEBI" id="CHEBI:30616"/>
    </ligand>
</feature>
<evidence type="ECO:0000256" key="7">
    <source>
        <dbReference type="PROSITE-ProRule" id="PRU00706"/>
    </source>
</evidence>
<dbReference type="GeneTree" id="ENSGT00940000161569"/>
<dbReference type="SMART" id="SM00562">
    <property type="entry name" value="NDK"/>
    <property type="match status" value="1"/>
</dbReference>
<reference evidence="12" key="1">
    <citation type="submission" date="2025-08" db="UniProtKB">
        <authorList>
            <consortium name="Ensembl"/>
        </authorList>
    </citation>
    <scope>IDENTIFICATION</scope>
</reference>
<dbReference type="PRINTS" id="PR01243">
    <property type="entry name" value="NUCDPKINASE"/>
</dbReference>
<dbReference type="NCBIfam" id="NF001908">
    <property type="entry name" value="PRK00668.1"/>
    <property type="match status" value="1"/>
</dbReference>
<protein>
    <recommendedName>
        <fullName evidence="9">Nucleoside diphosphate kinase</fullName>
        <ecNumber evidence="9">2.7.4.6</ecNumber>
    </recommendedName>
</protein>
<evidence type="ECO:0000256" key="5">
    <source>
        <dbReference type="ARBA" id="ARBA00022777"/>
    </source>
</evidence>
<dbReference type="InterPro" id="IPR001564">
    <property type="entry name" value="Nucleoside_diP_kinase"/>
</dbReference>
<feature type="binding site" evidence="7">
    <location>
        <position position="250"/>
    </location>
    <ligand>
        <name>ATP</name>
        <dbReference type="ChEBI" id="CHEBI:30616"/>
    </ligand>
</feature>
<comment type="cofactor">
    <cofactor evidence="1">
        <name>Mg(2+)</name>
        <dbReference type="ChEBI" id="CHEBI:18420"/>
    </cofactor>
</comment>
<dbReference type="GO" id="GO:0006183">
    <property type="term" value="P:GTP biosynthetic process"/>
    <property type="evidence" value="ECO:0007669"/>
    <property type="project" value="InterPro"/>
</dbReference>
<keyword evidence="6 9" id="KW-0067">ATP-binding</keyword>
<dbReference type="AlphaFoldDB" id="A0A8B9BPI3"/>
<reference evidence="12" key="2">
    <citation type="submission" date="2025-09" db="UniProtKB">
        <authorList>
            <consortium name="Ensembl"/>
        </authorList>
    </citation>
    <scope>IDENTIFICATION</scope>
</reference>
<evidence type="ECO:0000256" key="10">
    <source>
        <dbReference type="SAM" id="MobiDB-lite"/>
    </source>
</evidence>
<evidence type="ECO:0000256" key="9">
    <source>
        <dbReference type="RuleBase" id="RU004013"/>
    </source>
</evidence>
<evidence type="ECO:0000313" key="13">
    <source>
        <dbReference type="Proteomes" id="UP000694426"/>
    </source>
</evidence>
<dbReference type="GO" id="GO:0005524">
    <property type="term" value="F:ATP binding"/>
    <property type="evidence" value="ECO:0007669"/>
    <property type="project" value="UniProtKB-KW"/>
</dbReference>
<comment type="catalytic activity">
    <reaction evidence="9">
        <text>a 2'-deoxyribonucleoside 5'-diphosphate + ATP = a 2'-deoxyribonucleoside 5'-triphosphate + ADP</text>
        <dbReference type="Rhea" id="RHEA:44640"/>
        <dbReference type="ChEBI" id="CHEBI:30616"/>
        <dbReference type="ChEBI" id="CHEBI:61560"/>
        <dbReference type="ChEBI" id="CHEBI:73316"/>
        <dbReference type="ChEBI" id="CHEBI:456216"/>
        <dbReference type="EC" id="2.7.4.6"/>
    </reaction>
</comment>
<sequence length="287" mass="30421">MLVSARFCTPGGGRVGAGGAAGTLRGFEGSSGGGRVPPAGTARPRQLPPSRAGGQALRQRGHREARRLPLSGLARPPLSGQGLAAAGGRRRRAPSPAGPAPKRRGAAVWGGGAARPPPPPLPAAAAEREAAGSAMAANCERTFIAIKPDGVQRGLVGEIIKRFEQKGFRLVAMKFVHASEDLLKQHYIDLKDRPFYPGLVKYMNSGPIVAMVWEGLNVVKTGRVMLGETNPADSKPGTIRGDFCIQVGRNIIHGSDSVESAQKEINLWFKPAELIDFKSCAHDWIYE</sequence>
<keyword evidence="4 9" id="KW-0547">Nucleotide-binding</keyword>
<evidence type="ECO:0000256" key="3">
    <source>
        <dbReference type="ARBA" id="ARBA00022679"/>
    </source>
</evidence>
<dbReference type="InterPro" id="IPR036850">
    <property type="entry name" value="NDK-like_dom_sf"/>
</dbReference>
<keyword evidence="13" id="KW-1185">Reference proteome</keyword>